<proteinExistence type="predicted"/>
<evidence type="ECO:0000313" key="4">
    <source>
        <dbReference type="EMBL" id="NVI48534.1"/>
    </source>
</evidence>
<dbReference type="GO" id="GO:0005737">
    <property type="term" value="C:cytoplasm"/>
    <property type="evidence" value="ECO:0007669"/>
    <property type="project" value="TreeGrafter"/>
</dbReference>
<sequence length="419" mass="44516">MRSLDSDDTDQADLRGGVSPWFVAATPPPRPALSENLACDALVVGGGITGSLVAERLTRQGLDVVIVDREHPGRGSTAASTSMLLWEIDRPLVELTAMYGFDRAARAYRASLDAVTGLISLVRDHKLPGEIRKKRSLYLAAGSSVAELLHEHRLRRRAGLPGDFLDHGQLLENYGMARAGAIVSPGAADADPLQLARGLLHLAVTRGARQFDAEAVVFDPAGAAVTVGFEDGHEIAARAVVLATGYAMPDIVRSKVQAVSSSWAIATTPQPQNIWKDGALIWENARDYLYARTTPAGRIIIGGEDSEDIIAPDARDRLIPEKSRRLAQRLAALWPFAATEIEYRWAGTFDTTSDGLPLIGPVPGAKGVYAAYGYGGNGITFSYLAAQLIGDLVAGGTSPLLDDFALDRDGGIAGSLKNG</sequence>
<dbReference type="Gene3D" id="3.50.50.60">
    <property type="entry name" value="FAD/NAD(P)-binding domain"/>
    <property type="match status" value="1"/>
</dbReference>
<accession>A0A973W7A0</accession>
<organism evidence="4">
    <name type="scientific">Bradyrhizobium septentrionale</name>
    <dbReference type="NCBI Taxonomy" id="1404411"/>
    <lineage>
        <taxon>Bacteria</taxon>
        <taxon>Pseudomonadati</taxon>
        <taxon>Pseudomonadota</taxon>
        <taxon>Alphaproteobacteria</taxon>
        <taxon>Hyphomicrobiales</taxon>
        <taxon>Nitrobacteraceae</taxon>
        <taxon>Bradyrhizobium</taxon>
    </lineage>
</organism>
<feature type="compositionally biased region" description="Acidic residues" evidence="2">
    <location>
        <begin position="1"/>
        <end position="11"/>
    </location>
</feature>
<feature type="region of interest" description="Disordered" evidence="2">
    <location>
        <begin position="1"/>
        <end position="22"/>
    </location>
</feature>
<dbReference type="InterPro" id="IPR006076">
    <property type="entry name" value="FAD-dep_OxRdtase"/>
</dbReference>
<dbReference type="SUPFAM" id="SSF51971">
    <property type="entry name" value="Nucleotide-binding domain"/>
    <property type="match status" value="1"/>
</dbReference>
<keyword evidence="1" id="KW-0560">Oxidoreductase</keyword>
<protein>
    <submittedName>
        <fullName evidence="4">FAD-binding oxidoreductase</fullName>
    </submittedName>
</protein>
<dbReference type="GO" id="GO:0016491">
    <property type="term" value="F:oxidoreductase activity"/>
    <property type="evidence" value="ECO:0007669"/>
    <property type="project" value="UniProtKB-KW"/>
</dbReference>
<feature type="domain" description="FAD dependent oxidoreductase" evidence="3">
    <location>
        <begin position="40"/>
        <end position="392"/>
    </location>
</feature>
<evidence type="ECO:0000256" key="2">
    <source>
        <dbReference type="SAM" id="MobiDB-lite"/>
    </source>
</evidence>
<name>A0A973W7A0_9BRAD</name>
<evidence type="ECO:0000256" key="1">
    <source>
        <dbReference type="ARBA" id="ARBA00023002"/>
    </source>
</evidence>
<dbReference type="EMBL" id="JAAOLE020000001">
    <property type="protein sequence ID" value="NVI48534.1"/>
    <property type="molecule type" value="Genomic_DNA"/>
</dbReference>
<dbReference type="Pfam" id="PF01266">
    <property type="entry name" value="DAO"/>
    <property type="match status" value="1"/>
</dbReference>
<gene>
    <name evidence="4" type="ORF">HAP48_037895</name>
</gene>
<dbReference type="PANTHER" id="PTHR13847:SF201">
    <property type="entry name" value="PUTATIBE OXIDOREDUCTASE"/>
    <property type="match status" value="1"/>
</dbReference>
<dbReference type="PANTHER" id="PTHR13847">
    <property type="entry name" value="SARCOSINE DEHYDROGENASE-RELATED"/>
    <property type="match status" value="1"/>
</dbReference>
<comment type="caution">
    <text evidence="4">The sequence shown here is derived from an EMBL/GenBank/DDBJ whole genome shotgun (WGS) entry which is preliminary data.</text>
</comment>
<reference evidence="4" key="1">
    <citation type="submission" date="2020-06" db="EMBL/GenBank/DDBJ databases">
        <title>Whole Genome Sequence of Bradyrhizobium sp. Strain 1S1.</title>
        <authorList>
            <person name="Bromfield E.S.P."/>
            <person name="Cloutier S."/>
        </authorList>
    </citation>
    <scope>NUCLEOTIDE SEQUENCE [LARGE SCALE GENOMIC DNA]</scope>
    <source>
        <strain evidence="4">1S1</strain>
    </source>
</reference>
<dbReference type="Gene3D" id="3.30.9.10">
    <property type="entry name" value="D-Amino Acid Oxidase, subunit A, domain 2"/>
    <property type="match status" value="1"/>
</dbReference>
<evidence type="ECO:0000259" key="3">
    <source>
        <dbReference type="Pfam" id="PF01266"/>
    </source>
</evidence>
<dbReference type="InterPro" id="IPR036188">
    <property type="entry name" value="FAD/NAD-bd_sf"/>
</dbReference>
<dbReference type="AlphaFoldDB" id="A0A973W7A0"/>